<dbReference type="Pfam" id="PF08837">
    <property type="entry name" value="DUF1810"/>
    <property type="match status" value="1"/>
</dbReference>
<dbReference type="AlphaFoldDB" id="A0A927FUV4"/>
<comment type="caution">
    <text evidence="1">The sequence shown here is derived from an EMBL/GenBank/DDBJ whole genome shotgun (WGS) entry which is preliminary data.</text>
</comment>
<protein>
    <submittedName>
        <fullName evidence="1">DUF1810 domain-containing protein</fullName>
    </submittedName>
</protein>
<keyword evidence="2" id="KW-1185">Reference proteome</keyword>
<reference evidence="1" key="1">
    <citation type="submission" date="2020-09" db="EMBL/GenBank/DDBJ databases">
        <title>Genome seq and assembly of Devosia sp.</title>
        <authorList>
            <person name="Chhetri G."/>
        </authorList>
    </citation>
    <scope>NUCLEOTIDE SEQUENCE</scope>
    <source>
        <strain evidence="1">PTR5</strain>
    </source>
</reference>
<dbReference type="RefSeq" id="WP_191772602.1">
    <property type="nucleotide sequence ID" value="NZ_JACYFU010000001.1"/>
</dbReference>
<dbReference type="SUPFAM" id="SSF140736">
    <property type="entry name" value="Rv1873-like"/>
    <property type="match status" value="1"/>
</dbReference>
<dbReference type="InterPro" id="IPR014937">
    <property type="entry name" value="DUF1810"/>
</dbReference>
<proteinExistence type="predicted"/>
<organism evidence="1 2">
    <name type="scientific">Devosia oryzisoli</name>
    <dbReference type="NCBI Taxonomy" id="2774138"/>
    <lineage>
        <taxon>Bacteria</taxon>
        <taxon>Pseudomonadati</taxon>
        <taxon>Pseudomonadota</taxon>
        <taxon>Alphaproteobacteria</taxon>
        <taxon>Hyphomicrobiales</taxon>
        <taxon>Devosiaceae</taxon>
        <taxon>Devosia</taxon>
    </lineage>
</organism>
<dbReference type="PIRSF" id="PIRSF008546">
    <property type="entry name" value="UCP008546"/>
    <property type="match status" value="1"/>
</dbReference>
<dbReference type="EMBL" id="JACYFU010000001">
    <property type="protein sequence ID" value="MBD8064506.1"/>
    <property type="molecule type" value="Genomic_DNA"/>
</dbReference>
<evidence type="ECO:0000313" key="1">
    <source>
        <dbReference type="EMBL" id="MBD8064506.1"/>
    </source>
</evidence>
<accession>A0A927FUV4</accession>
<dbReference type="InterPro" id="IPR036287">
    <property type="entry name" value="Rv1873-like_sf"/>
</dbReference>
<evidence type="ECO:0000313" key="2">
    <source>
        <dbReference type="Proteomes" id="UP000654108"/>
    </source>
</evidence>
<dbReference type="Gene3D" id="1.25.40.380">
    <property type="entry name" value="Protein of unknown function DUF1810"/>
    <property type="match status" value="1"/>
</dbReference>
<sequence length="143" mass="15992">MTFDLQRFLDAQAPVLGDVEAELRAGRKRTHWMWFIFPQLRGLGHSEMARLYGLDGLAEAQAYLDHPVLGPRLREHVGLVLKLSHRTAHAIFGSPDDLKFRSCLTLFNRAAQGDDKALFSTALASFYGGEPDTKTLSLLEARP</sequence>
<gene>
    <name evidence="1" type="ORF">IC608_03340</name>
</gene>
<name>A0A927FUV4_9HYPH</name>
<dbReference type="Proteomes" id="UP000654108">
    <property type="component" value="Unassembled WGS sequence"/>
</dbReference>